<dbReference type="Proteomes" id="UP000762676">
    <property type="component" value="Unassembled WGS sequence"/>
</dbReference>
<feature type="compositionally biased region" description="Polar residues" evidence="2">
    <location>
        <begin position="685"/>
        <end position="696"/>
    </location>
</feature>
<feature type="compositionally biased region" description="Low complexity" evidence="2">
    <location>
        <begin position="306"/>
        <end position="315"/>
    </location>
</feature>
<name>A0AAV4JI78_9GAST</name>
<feature type="compositionally biased region" description="Polar residues" evidence="2">
    <location>
        <begin position="743"/>
        <end position="763"/>
    </location>
</feature>
<evidence type="ECO:0000256" key="1">
    <source>
        <dbReference type="SAM" id="Coils"/>
    </source>
</evidence>
<evidence type="ECO:0000313" key="4">
    <source>
        <dbReference type="Proteomes" id="UP000762676"/>
    </source>
</evidence>
<proteinExistence type="predicted"/>
<feature type="compositionally biased region" description="Low complexity" evidence="2">
    <location>
        <begin position="595"/>
        <end position="609"/>
    </location>
</feature>
<feature type="compositionally biased region" description="Acidic residues" evidence="2">
    <location>
        <begin position="780"/>
        <end position="789"/>
    </location>
</feature>
<feature type="compositionally biased region" description="Basic and acidic residues" evidence="2">
    <location>
        <begin position="542"/>
        <end position="552"/>
    </location>
</feature>
<dbReference type="AlphaFoldDB" id="A0AAV4JI78"/>
<protein>
    <submittedName>
        <fullName evidence="3">Uncharacterized protein</fullName>
    </submittedName>
</protein>
<feature type="compositionally biased region" description="Polar residues" evidence="2">
    <location>
        <begin position="575"/>
        <end position="585"/>
    </location>
</feature>
<feature type="compositionally biased region" description="Polar residues" evidence="2">
    <location>
        <begin position="656"/>
        <end position="667"/>
    </location>
</feature>
<dbReference type="EMBL" id="BMAT01010216">
    <property type="protein sequence ID" value="GFS22488.1"/>
    <property type="molecule type" value="Genomic_DNA"/>
</dbReference>
<keyword evidence="4" id="KW-1185">Reference proteome</keyword>
<feature type="compositionally biased region" description="Basic and acidic residues" evidence="2">
    <location>
        <begin position="23"/>
        <end position="33"/>
    </location>
</feature>
<organism evidence="3 4">
    <name type="scientific">Elysia marginata</name>
    <dbReference type="NCBI Taxonomy" id="1093978"/>
    <lineage>
        <taxon>Eukaryota</taxon>
        <taxon>Metazoa</taxon>
        <taxon>Spiralia</taxon>
        <taxon>Lophotrochozoa</taxon>
        <taxon>Mollusca</taxon>
        <taxon>Gastropoda</taxon>
        <taxon>Heterobranchia</taxon>
        <taxon>Euthyneura</taxon>
        <taxon>Panpulmonata</taxon>
        <taxon>Sacoglossa</taxon>
        <taxon>Placobranchoidea</taxon>
        <taxon>Plakobranchidae</taxon>
        <taxon>Elysia</taxon>
    </lineage>
</organism>
<keyword evidence="1" id="KW-0175">Coiled coil</keyword>
<feature type="compositionally biased region" description="Polar residues" evidence="2">
    <location>
        <begin position="610"/>
        <end position="625"/>
    </location>
</feature>
<comment type="caution">
    <text evidence="3">The sequence shown here is derived from an EMBL/GenBank/DDBJ whole genome shotgun (WGS) entry which is preliminary data.</text>
</comment>
<reference evidence="3 4" key="1">
    <citation type="journal article" date="2021" name="Elife">
        <title>Chloroplast acquisition without the gene transfer in kleptoplastic sea slugs, Plakobranchus ocellatus.</title>
        <authorList>
            <person name="Maeda T."/>
            <person name="Takahashi S."/>
            <person name="Yoshida T."/>
            <person name="Shimamura S."/>
            <person name="Takaki Y."/>
            <person name="Nagai Y."/>
            <person name="Toyoda A."/>
            <person name="Suzuki Y."/>
            <person name="Arimoto A."/>
            <person name="Ishii H."/>
            <person name="Satoh N."/>
            <person name="Nishiyama T."/>
            <person name="Hasebe M."/>
            <person name="Maruyama T."/>
            <person name="Minagawa J."/>
            <person name="Obokata J."/>
            <person name="Shigenobu S."/>
        </authorList>
    </citation>
    <scope>NUCLEOTIDE SEQUENCE [LARGE SCALE GENOMIC DNA]</scope>
</reference>
<feature type="compositionally biased region" description="Gly residues" evidence="2">
    <location>
        <begin position="248"/>
        <end position="258"/>
    </location>
</feature>
<evidence type="ECO:0000256" key="2">
    <source>
        <dbReference type="SAM" id="MobiDB-lite"/>
    </source>
</evidence>
<feature type="coiled-coil region" evidence="1">
    <location>
        <begin position="66"/>
        <end position="93"/>
    </location>
</feature>
<feature type="compositionally biased region" description="Low complexity" evidence="2">
    <location>
        <begin position="668"/>
        <end position="680"/>
    </location>
</feature>
<feature type="compositionally biased region" description="Low complexity" evidence="2">
    <location>
        <begin position="340"/>
        <end position="354"/>
    </location>
</feature>
<feature type="compositionally biased region" description="Polar residues" evidence="2">
    <location>
        <begin position="434"/>
        <end position="446"/>
    </location>
</feature>
<feature type="region of interest" description="Disordered" evidence="2">
    <location>
        <begin position="248"/>
        <end position="417"/>
    </location>
</feature>
<sequence>MRRLGQVGTSSPHSSLALRRQAAARERNPHRRSLDKLKARTLPTLNSVATERSVEQVMVHTLQMELEGTRDTVIGLERRLDDLHEDLSSISRNVSNLLRMVSQSPCPSMYMSNVSLLPGHLQNNMAASGHLHQGFSYNNMAASCSPSPNPSSMYQTPTFYFSESTDGENSGGLGGGGLADANGHMTDVRDNVSLFSGSNCSPMPPPDIGNFHNESGPLGNRNRLGENFLSPFQSGHLLKSNVGGSRGSMTGIGGGGGFSTPSPLHSPRVNFTPSPMSNYFPSFPKTPASPSLSRTLADRGGPPPSSSGSDMPSKGTLGRLHSPTKHQPLTRRAQTPDPLSSSASPATSQTSAQTKDSVTSSTPERVKPSTSFPSPKPGRSQSPRPSNLSPLQSRFPKASQRRFTRASYPGGSSTAAGITMSPLALEINFPSPVSTLASCTSDSNPSPAKGKDSPYGSPLLGNTARAQEFQGEYYTLTQLEPCDGNGSKVCEKGSALRKSEQDLARSPLSRSVASLQDNILGQTPGENQHLSSADHNLSSHTLRNDRISREGSGDPMVESQGSDQLAPPSPKSDRSSIATHNSPTQRHQHPQKHQPSSLSKTPSPSSSPSNLRQLTTVRNSPSNEARPNKSPVLQPPVVSSLMSTSSSPATKAKRPQSLSPSSIRMQNSPQSGSSSCSPQSLDFIDSSQSNKSSATAAPQPLGGSGQFSQRLGFPRQQGRQGPVASAQQMNRFYGRSASEDVKTSSNSGQAGDSLMRSKSSGAEATTGAGNAPLSQAESASDLDDGSPTS</sequence>
<gene>
    <name evidence="3" type="ORF">ElyMa_005109700</name>
</gene>
<feature type="region of interest" description="Disordered" evidence="2">
    <location>
        <begin position="1"/>
        <end position="33"/>
    </location>
</feature>
<feature type="region of interest" description="Disordered" evidence="2">
    <location>
        <begin position="483"/>
        <end position="789"/>
    </location>
</feature>
<feature type="compositionally biased region" description="Polar residues" evidence="2">
    <location>
        <begin position="269"/>
        <end position="280"/>
    </location>
</feature>
<feature type="region of interest" description="Disordered" evidence="2">
    <location>
        <begin position="434"/>
        <end position="461"/>
    </location>
</feature>
<evidence type="ECO:0000313" key="3">
    <source>
        <dbReference type="EMBL" id="GFS22488.1"/>
    </source>
</evidence>
<accession>A0AAV4JI78</accession>
<feature type="compositionally biased region" description="Polar residues" evidence="2">
    <location>
        <begin position="355"/>
        <end position="392"/>
    </location>
</feature>
<feature type="compositionally biased region" description="Polar residues" evidence="2">
    <location>
        <begin position="508"/>
        <end position="541"/>
    </location>
</feature>